<dbReference type="Pfam" id="PF04809">
    <property type="entry name" value="HupH_C"/>
    <property type="match status" value="2"/>
</dbReference>
<evidence type="ECO:0000256" key="1">
    <source>
        <dbReference type="ARBA" id="ARBA00010832"/>
    </source>
</evidence>
<proteinExistence type="inferred from homology"/>
<gene>
    <name evidence="3" type="ORF">DNX69_18310</name>
</gene>
<comment type="caution">
    <text evidence="3">The sequence shown here is derived from an EMBL/GenBank/DDBJ whole genome shotgun (WGS) entry which is preliminary data.</text>
</comment>
<evidence type="ECO:0000259" key="2">
    <source>
        <dbReference type="Pfam" id="PF04809"/>
    </source>
</evidence>
<dbReference type="RefSeq" id="WP_110787340.1">
    <property type="nucleotide sequence ID" value="NZ_QKQS01000023.1"/>
</dbReference>
<dbReference type="EMBL" id="QKQS01000023">
    <property type="protein sequence ID" value="PZA11253.1"/>
    <property type="molecule type" value="Genomic_DNA"/>
</dbReference>
<dbReference type="Proteomes" id="UP000248134">
    <property type="component" value="Unassembled WGS sequence"/>
</dbReference>
<dbReference type="OrthoDB" id="6560677at2"/>
<dbReference type="InterPro" id="IPR038527">
    <property type="entry name" value="HupH_C_sf"/>
</dbReference>
<dbReference type="InterPro" id="IPR006894">
    <property type="entry name" value="HupH_Hydgase_express_prot_C"/>
</dbReference>
<comment type="similarity">
    <text evidence="1">Belongs to the HupH/HyaF family.</text>
</comment>
<feature type="domain" description="HupH hydrogenase expression protein C-terminal" evidence="2">
    <location>
        <begin position="170"/>
        <end position="285"/>
    </location>
</feature>
<sequence>MRVGYTSVEGGDDIEMLVLPVGHDGGERRGLTGAGTIAALATRSGAELLEQCPRLADLLAQLRQALAVQRADAAPTRVRIDGLDGAERKLLADVLGEGEVSGIVALPDRRVAQIQESVFAGLWRVRIEGEAGQRAYDYLEVGAVPEIAARAALDFPAAEIAITEPPAGAMNVMPVLAEIGERMAAHRAGQPPHVINFTLLPMNPADMEHLVATLGSGPLQLYSRGYGSCRVLATGARHVWSVQYLNAMDTPILDTIEVGDVPAAVRAADEDFHDSAERLGDIIEAYFA</sequence>
<evidence type="ECO:0000313" key="4">
    <source>
        <dbReference type="Proteomes" id="UP000248134"/>
    </source>
</evidence>
<evidence type="ECO:0000313" key="3">
    <source>
        <dbReference type="EMBL" id="PZA11253.1"/>
    </source>
</evidence>
<organism evidence="3 4">
    <name type="scientific">Rhodopseudomonas palustris</name>
    <dbReference type="NCBI Taxonomy" id="1076"/>
    <lineage>
        <taxon>Bacteria</taxon>
        <taxon>Pseudomonadati</taxon>
        <taxon>Pseudomonadota</taxon>
        <taxon>Alphaproteobacteria</taxon>
        <taxon>Hyphomicrobiales</taxon>
        <taxon>Nitrobacteraceae</taxon>
        <taxon>Rhodopseudomonas</taxon>
    </lineage>
</organism>
<protein>
    <submittedName>
        <fullName evidence="3">Hydrogenase expression/formation protein</fullName>
    </submittedName>
</protein>
<name>A0A323UGL4_RHOPL</name>
<accession>A0A323UGL4</accession>
<feature type="domain" description="HupH hydrogenase expression protein C-terminal" evidence="2">
    <location>
        <begin position="58"/>
        <end position="158"/>
    </location>
</feature>
<dbReference type="Gene3D" id="3.30.1370.140">
    <property type="entry name" value="HupH hydrogenase expression protein, C-terminal domain"/>
    <property type="match status" value="2"/>
</dbReference>
<dbReference type="AlphaFoldDB" id="A0A323UGL4"/>
<reference evidence="3 4" key="1">
    <citation type="submission" date="2018-06" db="EMBL/GenBank/DDBJ databases">
        <title>Draft Whole-Genome Sequence of the purple photosynthetic bacterium Rhodospeudomonas palustris XCP.</title>
        <authorList>
            <person name="Rayyan A."/>
            <person name="Meyer T.E."/>
            <person name="Kyndt J.A."/>
        </authorList>
    </citation>
    <scope>NUCLEOTIDE SEQUENCE [LARGE SCALE GENOMIC DNA]</scope>
    <source>
        <strain evidence="3 4">XCP</strain>
    </source>
</reference>